<dbReference type="Proteomes" id="UP001500840">
    <property type="component" value="Unassembled WGS sequence"/>
</dbReference>
<comment type="caution">
    <text evidence="3">The sequence shown here is derived from an EMBL/GenBank/DDBJ whole genome shotgun (WGS) entry which is preliminary data.</text>
</comment>
<evidence type="ECO:0000313" key="3">
    <source>
        <dbReference type="EMBL" id="GAA4457651.1"/>
    </source>
</evidence>
<dbReference type="InterPro" id="IPR050789">
    <property type="entry name" value="Diverse_Enzym_Activities"/>
</dbReference>
<reference evidence="4" key="1">
    <citation type="journal article" date="2019" name="Int. J. Syst. Evol. Microbiol.">
        <title>The Global Catalogue of Microorganisms (GCM) 10K type strain sequencing project: providing services to taxonomists for standard genome sequencing and annotation.</title>
        <authorList>
            <consortium name="The Broad Institute Genomics Platform"/>
            <consortium name="The Broad Institute Genome Sequencing Center for Infectious Disease"/>
            <person name="Wu L."/>
            <person name="Ma J."/>
        </authorList>
    </citation>
    <scope>NUCLEOTIDE SEQUENCE [LARGE SCALE GENOMIC DNA]</scope>
    <source>
        <strain evidence="4">JCM 17759</strain>
    </source>
</reference>
<name>A0ABP8MX76_9BACT</name>
<dbReference type="Gene3D" id="3.40.710.10">
    <property type="entry name" value="DD-peptidase/beta-lactamase superfamily"/>
    <property type="match status" value="1"/>
</dbReference>
<proteinExistence type="predicted"/>
<dbReference type="PANTHER" id="PTHR43283">
    <property type="entry name" value="BETA-LACTAMASE-RELATED"/>
    <property type="match status" value="1"/>
</dbReference>
<dbReference type="InterPro" id="IPR012338">
    <property type="entry name" value="Beta-lactam/transpept-like"/>
</dbReference>
<keyword evidence="4" id="KW-1185">Reference proteome</keyword>
<dbReference type="EMBL" id="BAABGA010000041">
    <property type="protein sequence ID" value="GAA4457651.1"/>
    <property type="molecule type" value="Genomic_DNA"/>
</dbReference>
<dbReference type="SUPFAM" id="SSF56601">
    <property type="entry name" value="beta-lactamase/transpeptidase-like"/>
    <property type="match status" value="1"/>
</dbReference>
<accession>A0ABP8MX76</accession>
<evidence type="ECO:0000259" key="2">
    <source>
        <dbReference type="Pfam" id="PF00144"/>
    </source>
</evidence>
<dbReference type="Pfam" id="PF00144">
    <property type="entry name" value="Beta-lactamase"/>
    <property type="match status" value="1"/>
</dbReference>
<protein>
    <submittedName>
        <fullName evidence="3">Serine hydrolase domain-containing protein</fullName>
    </submittedName>
</protein>
<evidence type="ECO:0000313" key="4">
    <source>
        <dbReference type="Proteomes" id="UP001500840"/>
    </source>
</evidence>
<dbReference type="InterPro" id="IPR001466">
    <property type="entry name" value="Beta-lactam-related"/>
</dbReference>
<sequence length="371" mass="39636">MIAVPSFASEPGPAKPSALKSDAFESIDDLVNKAIAENKLPGAVVVIGYQGDLVFQRAYGHRQIEPTPIPMTVDTVFDLASLTKPIATATSVMTLIDQGRIDLEDTVSQHLPEFGNHGKEGITIKQLLLHTSGLTPDNAISDYTESPESAIQNVMNLGLNYPTGSKFRYSDVGFIVLGEIVRRKTGMDLNAYSQQAIFAPLEMKETSYKPATPLQQRAATTQQRNGHWMQGEVHDPRAYALGGVAGHAGLFSTAADLAVYATAMCNRGSLGDTTIVSKKTFDLMTAAYAVPGDALRGLGWDKQSGYSSNRGKTMTATAFGHGGFTGTAMWIDPELKLFVIFLSNRVHPNGKGSVNALAGEIGTIAADAVKQ</sequence>
<gene>
    <name evidence="3" type="ORF">GCM10023156_34770</name>
</gene>
<feature type="domain" description="Beta-lactamase-related" evidence="2">
    <location>
        <begin position="27"/>
        <end position="356"/>
    </location>
</feature>
<dbReference type="PANTHER" id="PTHR43283:SF11">
    <property type="entry name" value="BETA-LACTAMASE-RELATED DOMAIN-CONTAINING PROTEIN"/>
    <property type="match status" value="1"/>
</dbReference>
<organism evidence="3 4">
    <name type="scientific">Novipirellula rosea</name>
    <dbReference type="NCBI Taxonomy" id="1031540"/>
    <lineage>
        <taxon>Bacteria</taxon>
        <taxon>Pseudomonadati</taxon>
        <taxon>Planctomycetota</taxon>
        <taxon>Planctomycetia</taxon>
        <taxon>Pirellulales</taxon>
        <taxon>Pirellulaceae</taxon>
        <taxon>Novipirellula</taxon>
    </lineage>
</organism>
<evidence type="ECO:0000256" key="1">
    <source>
        <dbReference type="ARBA" id="ARBA00022801"/>
    </source>
</evidence>
<keyword evidence="1 3" id="KW-0378">Hydrolase</keyword>
<dbReference type="GO" id="GO:0016787">
    <property type="term" value="F:hydrolase activity"/>
    <property type="evidence" value="ECO:0007669"/>
    <property type="project" value="UniProtKB-KW"/>
</dbReference>